<dbReference type="InterPro" id="IPR011989">
    <property type="entry name" value="ARM-like"/>
</dbReference>
<reference evidence="2 3" key="1">
    <citation type="journal article" date="2014" name="Nat. Commun.">
        <title>Klebsormidium flaccidum genome reveals primary factors for plant terrestrial adaptation.</title>
        <authorList>
            <person name="Hori K."/>
            <person name="Maruyama F."/>
            <person name="Fujisawa T."/>
            <person name="Togashi T."/>
            <person name="Yamamoto N."/>
            <person name="Seo M."/>
            <person name="Sato S."/>
            <person name="Yamada T."/>
            <person name="Mori H."/>
            <person name="Tajima N."/>
            <person name="Moriyama T."/>
            <person name="Ikeuchi M."/>
            <person name="Watanabe M."/>
            <person name="Wada H."/>
            <person name="Kobayashi K."/>
            <person name="Saito M."/>
            <person name="Masuda T."/>
            <person name="Sasaki-Sekimoto Y."/>
            <person name="Mashiguchi K."/>
            <person name="Awai K."/>
            <person name="Shimojima M."/>
            <person name="Masuda S."/>
            <person name="Iwai M."/>
            <person name="Nobusawa T."/>
            <person name="Narise T."/>
            <person name="Kondo S."/>
            <person name="Saito H."/>
            <person name="Sato R."/>
            <person name="Murakawa M."/>
            <person name="Ihara Y."/>
            <person name="Oshima-Yamada Y."/>
            <person name="Ohtaka K."/>
            <person name="Satoh M."/>
            <person name="Sonobe K."/>
            <person name="Ishii M."/>
            <person name="Ohtani R."/>
            <person name="Kanamori-Sato M."/>
            <person name="Honoki R."/>
            <person name="Miyazaki D."/>
            <person name="Mochizuki H."/>
            <person name="Umetsu J."/>
            <person name="Higashi K."/>
            <person name="Shibata D."/>
            <person name="Kamiya Y."/>
            <person name="Sato N."/>
            <person name="Nakamura Y."/>
            <person name="Tabata S."/>
            <person name="Ida S."/>
            <person name="Kurokawa K."/>
            <person name="Ohta H."/>
        </authorList>
    </citation>
    <scope>NUCLEOTIDE SEQUENCE [LARGE SCALE GENOMIC DNA]</scope>
    <source>
        <strain evidence="2 3">NIES-2285</strain>
    </source>
</reference>
<protein>
    <submittedName>
        <fullName evidence="2">Uncharacterized protein</fullName>
    </submittedName>
</protein>
<dbReference type="EMBL" id="DF237236">
    <property type="protein sequence ID" value="GAQ86403.1"/>
    <property type="molecule type" value="Genomic_DNA"/>
</dbReference>
<dbReference type="SUPFAM" id="SSF48371">
    <property type="entry name" value="ARM repeat"/>
    <property type="match status" value="1"/>
</dbReference>
<dbReference type="Proteomes" id="UP000054558">
    <property type="component" value="Unassembled WGS sequence"/>
</dbReference>
<dbReference type="Gene3D" id="1.25.10.10">
    <property type="entry name" value="Leucine-rich Repeat Variant"/>
    <property type="match status" value="1"/>
</dbReference>
<keyword evidence="3" id="KW-1185">Reference proteome</keyword>
<dbReference type="AlphaFoldDB" id="A0A1Y1I7A3"/>
<sequence>MQFFFCLELHVCPKAVILSFPSTAATDTTPRAPADGKELEGETADTGPAIRFGTFGKLELELSPNLIATIDPNGNPEVMMLTFRNECQQSVVSPGGVTLKSRDGSLAPLVGGAYFLCAYGSYEIALVGGRRDLEGNSDNEAERLQEEEQRAKRLRMIGLFNKEDCTERDFEHEHLQSTAYEFFSKGVQARGRGEDASALEFFRVSAVAGSANGMEELARYYLAGTVCSKDVIAAQALLREASQHLIVDFTLLQNCNSKIAEMVDAKLPKATVPTVLELMRILTSKSSVAERIGASKMLSDLAKERDSENREHHLWLVRLLASENEVMQVAVADAVRVLAENGDIDPDLPGLIDMLVCLLTCERARAAARGSAAAALARVAYDHDPETQERIRAVPQVVDSLTMLLWTEDVELQDATARPLITLTNRSESGPRVLDTIAASFKPGHLARLIGFLNGKSVDCRP</sequence>
<evidence type="ECO:0000313" key="3">
    <source>
        <dbReference type="Proteomes" id="UP000054558"/>
    </source>
</evidence>
<keyword evidence="1" id="KW-0175">Coiled coil</keyword>
<feature type="coiled-coil region" evidence="1">
    <location>
        <begin position="130"/>
        <end position="157"/>
    </location>
</feature>
<accession>A0A1Y1I7A3</accession>
<name>A0A1Y1I7A3_KLENI</name>
<evidence type="ECO:0000256" key="1">
    <source>
        <dbReference type="SAM" id="Coils"/>
    </source>
</evidence>
<evidence type="ECO:0000313" key="2">
    <source>
        <dbReference type="EMBL" id="GAQ86403.1"/>
    </source>
</evidence>
<proteinExistence type="predicted"/>
<gene>
    <name evidence="2" type="ORF">KFL_002870070</name>
</gene>
<organism evidence="2 3">
    <name type="scientific">Klebsormidium nitens</name>
    <name type="common">Green alga</name>
    <name type="synonym">Ulothrix nitens</name>
    <dbReference type="NCBI Taxonomy" id="105231"/>
    <lineage>
        <taxon>Eukaryota</taxon>
        <taxon>Viridiplantae</taxon>
        <taxon>Streptophyta</taxon>
        <taxon>Klebsormidiophyceae</taxon>
        <taxon>Klebsormidiales</taxon>
        <taxon>Klebsormidiaceae</taxon>
        <taxon>Klebsormidium</taxon>
    </lineage>
</organism>
<dbReference type="InterPro" id="IPR016024">
    <property type="entry name" value="ARM-type_fold"/>
</dbReference>